<evidence type="ECO:0000313" key="13">
    <source>
        <dbReference type="EMBL" id="CAD2200024.1"/>
    </source>
</evidence>
<evidence type="ECO:0000256" key="4">
    <source>
        <dbReference type="RuleBase" id="RU363044"/>
    </source>
</evidence>
<evidence type="ECO:0000313" key="7">
    <source>
        <dbReference type="EMBL" id="CAD2188100.1"/>
    </source>
</evidence>
<dbReference type="GO" id="GO:0006310">
    <property type="term" value="P:DNA recombination"/>
    <property type="evidence" value="ECO:0007669"/>
    <property type="project" value="UniProtKB-KW"/>
</dbReference>
<dbReference type="InterPro" id="IPR038765">
    <property type="entry name" value="Papain-like_cys_pep_sf"/>
</dbReference>
<dbReference type="Gene3D" id="3.40.50.300">
    <property type="entry name" value="P-loop containing nucleotide triphosphate hydrolases"/>
    <property type="match status" value="1"/>
</dbReference>
<dbReference type="GO" id="GO:0043139">
    <property type="term" value="F:5'-3' DNA helicase activity"/>
    <property type="evidence" value="ECO:0007669"/>
    <property type="project" value="UniProtKB-EC"/>
</dbReference>
<dbReference type="InterPro" id="IPR027417">
    <property type="entry name" value="P-loop_NTPase"/>
</dbReference>
<dbReference type="EMBL" id="CAJEWN010000673">
    <property type="protein sequence ID" value="CAD2188101.1"/>
    <property type="molecule type" value="Genomic_DNA"/>
</dbReference>
<evidence type="ECO:0000259" key="6">
    <source>
        <dbReference type="PROSITE" id="PS50600"/>
    </source>
</evidence>
<dbReference type="EMBL" id="CAJEWN010001255">
    <property type="protein sequence ID" value="CAD2195896.1"/>
    <property type="molecule type" value="Genomic_DNA"/>
</dbReference>
<gene>
    <name evidence="7" type="ORF">MENT_LOCUS40727</name>
    <name evidence="8" type="ORF">MENT_LOCUS40728</name>
    <name evidence="9" type="ORF">MENT_LOCUS47362</name>
    <name evidence="10" type="ORF">MENT_LOCUS49013</name>
    <name evidence="11" type="ORF">MENT_LOCUS49848</name>
    <name evidence="12" type="ORF">MENT_LOCUS52845</name>
    <name evidence="13" type="ORF">MENT_LOCUS53462</name>
    <name evidence="14" type="ORF">MENT_LOCUS54323</name>
</gene>
<keyword evidence="4" id="KW-0227">DNA damage</keyword>
<keyword evidence="4" id="KW-0234">DNA repair</keyword>
<dbReference type="InterPro" id="IPR010285">
    <property type="entry name" value="DNA_helicase_pif1-like_DEAD"/>
</dbReference>
<dbReference type="Gene3D" id="3.40.395.10">
    <property type="entry name" value="Adenoviral Proteinase, Chain A"/>
    <property type="match status" value="1"/>
</dbReference>
<dbReference type="EMBL" id="CAJEWN010001699">
    <property type="protein sequence ID" value="CAD2199458.1"/>
    <property type="molecule type" value="Genomic_DNA"/>
</dbReference>
<reference evidence="7 15" key="1">
    <citation type="submission" date="2020-08" db="EMBL/GenBank/DDBJ databases">
        <authorList>
            <person name="Koutsovoulos G."/>
            <person name="Danchin GJ E."/>
        </authorList>
    </citation>
    <scope>NUCLEOTIDE SEQUENCE [LARGE SCALE GENOMIC DNA]</scope>
</reference>
<keyword evidence="2" id="KW-0645">Protease</keyword>
<sequence length="2020" mass="229368">MPSRQQNNRRKRKLSYLAEGTFGSDATNSCDVEGVSNDGKSLNVNSPGVSFGDGILDSVSMVDGVELHSENVLVECGSSALNSVVEGTNDRVLMGDGSEIRGSNVDGSLPGSSLGDGVIFENILVDSFLVDGSLVGNSVDKGNLSNFLLGDQDTVSVVSQSVSMGSEVSYEKSSRGRPKKVKRSGRPKKSNVIANSCVMEVNNNVQTLMSMQNNNETFNINEPLHIVNAPCNNNMNCVPEFLSIDLLDVPFGPMPNIANRIFSDDIVFSRPEINSLWSDPNMWLQDSFVFIYLKFLSYRSNLNVVVVSPQFAVVDYHFGQGVDPLNIFDYCYNYNQDYDILLIPIVFPGHFGLVIFDRSDRATFSCIFVDSLPSVNRLTDVSCGVFDQRRVDLIKRCICDLTPGLFVDSINIQVLPRSQFTEQRDGINCGFYVCLYSELFLFNNKSLIIPNLNIQYERKRILWHLSQLLLSNDIDYVGIFDYNPRNVQVNENVFNFNLDFGTDLDDNCVVNNFPVVNIEPDPPSENLRRSERIKLMQKNDVSELNISKISLKTLNEITSNCHRAHKLFPCADVRARHVVNYYDSGNLGDEDCYYCGAMLFKSEVNDAHFKKFKKTSSSYCCRCGLVVLPSFKPHPQLLRDLTMGDTQESLDFLKKQNIYNSLLAFASVFVAHRETKLDGGISYMLNGEFVRKLSSMISGDSGPSFSQLYILDADTAFKHRVSNIAYGGDRVNPDVLKRLDTLLRDCHPLANTYKNFHEQYLDKLSRDGPDSVENFRLVLLEEREAPELIKDNSLHVRQVNLPTEETLFSLHTESSEPPIIKGLFITNEEGKLFIFKPHHPQTDTLCYPLLFPCGDDSYHPKIPFARKVLNEDTSDNECSDCEDDPLLDTKRKTISIRDYVKYRLAVRKQEDYHNIWNSGGGLSQKFALDYTARIDSDVADYLRRDDLDLRASLPEPALRWLARDSNANSIADIGHCVMFRKEHPGTRPYFQDMFYDATTLMARSRKPENASFMFTFTSNPRWPEIKRNMLRDNQKSVDRFDIISRVYEDKLREIHYLLNKKHIFGKILGYAESREFQKRIGGPHLHRVFCTDIVATPDNISNLIWAHIPPEPPATDNSPWANFMRKVRELLPFYQFHDCGEHCKKANGKCKKDFPKPYSNITILHANKPAVYYRPSPDDGGETLKIKRGRAWITYDNTKVVPYNPLILVMFECHHNLEFAYGQTDNLKYALKYPFKGSSFSYVRSEVNGLITVDEPLHYARMIYRSPTEAYSRIMSFKYAFLSHIVIPLSIHLPDNQKIYFTSKNASKIISAINAGKIPDSRLSAYWKLCISDSAAKNILFENIPETYAFNKNDKVWKKLNISEKNKNRKPRIGRIYTVSPRDPELFALYILTKHFPGTPKDLLTVNGHECQTFAEAARLRGLFEDNNVWERTLREGSISLNPSQMRQLFANILVFGGTEKCVIDGLLLWNMFVDHFYDRRCTEAEKLIRIDRALAIIEKLLLSNGRSLQEFNLPLPNNSIRNNPDRALDEFFFPHHINDDEMDEAIDTSIYDNTNLNPEQQRFFNLIRASVLDPNTKNKLFFLSGDGGTGKTFLLNYIIYKLREMRLKVLATASTGIAATNFYAGGMTFHSAFRFGINVEPDVIPPVTVDSYFGRRIIEANLVIVDEVTILNKTIFENVNLLCKKLIPQYNNEPFAGKIVIISGDWKQSLPVVEESSAPGAQVAASIQSSELYGRFEKHRLMQNMRVIQSEIAFKDWLYSIGTGQMGDSVIIPEAMRVNSRQELYRFVFNTGFDAPVADLLKRLILSPTNRVVDVINSEIIDLINAPLHEYLSIDSPTSENPFAYNLADYEVAQLNRLTPKGLPAHNIKLKVGAVIVLLQNLNTQKGLCNGTRMIVRRLHQDLIEAETISGSSERGIVVGICRARNSYKELRPDGVSFERFQFPIRVAFCMTITKAQGQTCERLGIDILDEPFAHGQTYTAFSRCRSGENIRVFAPGKTPDNNGNVSMRNVVARGIRFD</sequence>
<evidence type="ECO:0000256" key="2">
    <source>
        <dbReference type="ARBA" id="ARBA00022670"/>
    </source>
</evidence>
<dbReference type="PROSITE" id="PS50600">
    <property type="entry name" value="ULP_PROTEASE"/>
    <property type="match status" value="1"/>
</dbReference>
<organism evidence="7 15">
    <name type="scientific">Meloidogyne enterolobii</name>
    <name type="common">Root-knot nematode worm</name>
    <name type="synonym">Meloidogyne mayaguensis</name>
    <dbReference type="NCBI Taxonomy" id="390850"/>
    <lineage>
        <taxon>Eukaryota</taxon>
        <taxon>Metazoa</taxon>
        <taxon>Ecdysozoa</taxon>
        <taxon>Nematoda</taxon>
        <taxon>Chromadorea</taxon>
        <taxon>Rhabditida</taxon>
        <taxon>Tylenchina</taxon>
        <taxon>Tylenchomorpha</taxon>
        <taxon>Tylenchoidea</taxon>
        <taxon>Meloidogynidae</taxon>
        <taxon>Meloidogyninae</taxon>
        <taxon>Meloidogyne</taxon>
    </lineage>
</organism>
<dbReference type="InterPro" id="IPR003653">
    <property type="entry name" value="Peptidase_C48_C"/>
</dbReference>
<comment type="caution">
    <text evidence="7">The sequence shown here is derived from an EMBL/GenBank/DDBJ whole genome shotgun (WGS) entry which is preliminary data.</text>
</comment>
<dbReference type="EMBL" id="CAJEWN010001343">
    <property type="protein sequence ID" value="CAD2196665.1"/>
    <property type="molecule type" value="Genomic_DNA"/>
</dbReference>
<accession>A0A6V7WM56</accession>
<feature type="compositionally biased region" description="Basic residues" evidence="5">
    <location>
        <begin position="175"/>
        <end position="188"/>
    </location>
</feature>
<dbReference type="EMBL" id="CAJEWN010000673">
    <property type="protein sequence ID" value="CAD2188100.1"/>
    <property type="molecule type" value="Genomic_DNA"/>
</dbReference>
<dbReference type="EMBL" id="CAJEWN010001106">
    <property type="protein sequence ID" value="CAD2194351.1"/>
    <property type="molecule type" value="Genomic_DNA"/>
</dbReference>
<dbReference type="SUPFAM" id="SSF54001">
    <property type="entry name" value="Cysteine proteinases"/>
    <property type="match status" value="1"/>
</dbReference>
<evidence type="ECO:0000313" key="14">
    <source>
        <dbReference type="EMBL" id="CAD2200832.1"/>
    </source>
</evidence>
<evidence type="ECO:0000256" key="3">
    <source>
        <dbReference type="ARBA" id="ARBA00022801"/>
    </source>
</evidence>
<dbReference type="EC" id="5.6.2.3" evidence="4"/>
<dbReference type="GO" id="GO:0000723">
    <property type="term" value="P:telomere maintenance"/>
    <property type="evidence" value="ECO:0007669"/>
    <property type="project" value="InterPro"/>
</dbReference>
<evidence type="ECO:0000256" key="5">
    <source>
        <dbReference type="SAM" id="MobiDB-lite"/>
    </source>
</evidence>
<dbReference type="EMBL" id="CAJEWN010001784">
    <property type="protein sequence ID" value="CAD2200024.1"/>
    <property type="molecule type" value="Genomic_DNA"/>
</dbReference>
<comment type="cofactor">
    <cofactor evidence="4">
        <name>Mg(2+)</name>
        <dbReference type="ChEBI" id="CHEBI:18420"/>
    </cofactor>
</comment>
<evidence type="ECO:0000313" key="11">
    <source>
        <dbReference type="EMBL" id="CAD2196665.1"/>
    </source>
</evidence>
<comment type="similarity">
    <text evidence="4">Belongs to the helicase family.</text>
</comment>
<dbReference type="GO" id="GO:0006508">
    <property type="term" value="P:proteolysis"/>
    <property type="evidence" value="ECO:0007669"/>
    <property type="project" value="UniProtKB-KW"/>
</dbReference>
<protein>
    <recommendedName>
        <fullName evidence="4">ATP-dependent DNA helicase</fullName>
        <ecNumber evidence="4">5.6.2.3</ecNumber>
    </recommendedName>
</protein>
<dbReference type="PANTHER" id="PTHR10492:SF57">
    <property type="entry name" value="ATP-DEPENDENT DNA HELICASE"/>
    <property type="match status" value="1"/>
</dbReference>
<dbReference type="Proteomes" id="UP000580250">
    <property type="component" value="Unassembled WGS sequence"/>
</dbReference>
<keyword evidence="3 4" id="KW-0378">Hydrolase</keyword>
<comment type="similarity">
    <text evidence="1">Belongs to the peptidase C48 family.</text>
</comment>
<dbReference type="InterPro" id="IPR049163">
    <property type="entry name" value="Pif1-like_2B_dom"/>
</dbReference>
<keyword evidence="4" id="KW-0233">DNA recombination</keyword>
<evidence type="ECO:0000256" key="1">
    <source>
        <dbReference type="ARBA" id="ARBA00005234"/>
    </source>
</evidence>
<feature type="domain" description="Ubiquitin-like protease family profile" evidence="6">
    <location>
        <begin position="266"/>
        <end position="440"/>
    </location>
</feature>
<dbReference type="InterPro" id="IPR025476">
    <property type="entry name" value="Helitron_helicase-like"/>
</dbReference>
<dbReference type="Pfam" id="PF14214">
    <property type="entry name" value="Helitron_like_N"/>
    <property type="match status" value="1"/>
</dbReference>
<dbReference type="EMBL" id="CAJEWN010001908">
    <property type="protein sequence ID" value="CAD2200832.1"/>
    <property type="molecule type" value="Genomic_DNA"/>
</dbReference>
<keyword evidence="4" id="KW-0067">ATP-binding</keyword>
<dbReference type="PANTHER" id="PTHR10492">
    <property type="match status" value="1"/>
</dbReference>
<name>A0A6V7WM56_MELEN</name>
<evidence type="ECO:0000313" key="10">
    <source>
        <dbReference type="EMBL" id="CAD2195896.1"/>
    </source>
</evidence>
<dbReference type="CDD" id="cd18809">
    <property type="entry name" value="SF1_C_RecD"/>
    <property type="match status" value="1"/>
</dbReference>
<dbReference type="GO" id="GO:0006281">
    <property type="term" value="P:DNA repair"/>
    <property type="evidence" value="ECO:0007669"/>
    <property type="project" value="UniProtKB-KW"/>
</dbReference>
<evidence type="ECO:0000313" key="12">
    <source>
        <dbReference type="EMBL" id="CAD2199458.1"/>
    </source>
</evidence>
<dbReference type="GO" id="GO:0008234">
    <property type="term" value="F:cysteine-type peptidase activity"/>
    <property type="evidence" value="ECO:0007669"/>
    <property type="project" value="InterPro"/>
</dbReference>
<evidence type="ECO:0000313" key="15">
    <source>
        <dbReference type="Proteomes" id="UP000580250"/>
    </source>
</evidence>
<dbReference type="GO" id="GO:0005524">
    <property type="term" value="F:ATP binding"/>
    <property type="evidence" value="ECO:0007669"/>
    <property type="project" value="UniProtKB-KW"/>
</dbReference>
<dbReference type="SUPFAM" id="SSF52540">
    <property type="entry name" value="P-loop containing nucleoside triphosphate hydrolases"/>
    <property type="match status" value="2"/>
</dbReference>
<comment type="catalytic activity">
    <reaction evidence="4">
        <text>ATP + H2O = ADP + phosphate + H(+)</text>
        <dbReference type="Rhea" id="RHEA:13065"/>
        <dbReference type="ChEBI" id="CHEBI:15377"/>
        <dbReference type="ChEBI" id="CHEBI:15378"/>
        <dbReference type="ChEBI" id="CHEBI:30616"/>
        <dbReference type="ChEBI" id="CHEBI:43474"/>
        <dbReference type="ChEBI" id="CHEBI:456216"/>
        <dbReference type="EC" id="5.6.2.3"/>
    </reaction>
</comment>
<keyword evidence="4" id="KW-0347">Helicase</keyword>
<keyword evidence="4" id="KW-0547">Nucleotide-binding</keyword>
<evidence type="ECO:0000313" key="9">
    <source>
        <dbReference type="EMBL" id="CAD2194351.1"/>
    </source>
</evidence>
<dbReference type="Pfam" id="PF21530">
    <property type="entry name" value="Pif1_2B_dom"/>
    <property type="match status" value="1"/>
</dbReference>
<evidence type="ECO:0000313" key="8">
    <source>
        <dbReference type="EMBL" id="CAD2188101.1"/>
    </source>
</evidence>
<feature type="region of interest" description="Disordered" evidence="5">
    <location>
        <begin position="167"/>
        <end position="188"/>
    </location>
</feature>
<proteinExistence type="inferred from homology"/>
<dbReference type="Pfam" id="PF05970">
    <property type="entry name" value="PIF1"/>
    <property type="match status" value="1"/>
</dbReference>